<organism evidence="3">
    <name type="scientific">bioreactor metagenome</name>
    <dbReference type="NCBI Taxonomy" id="1076179"/>
    <lineage>
        <taxon>unclassified sequences</taxon>
        <taxon>metagenomes</taxon>
        <taxon>ecological metagenomes</taxon>
    </lineage>
</organism>
<proteinExistence type="predicted"/>
<keyword evidence="1" id="KW-0547">Nucleotide-binding</keyword>
<dbReference type="PANTHER" id="PTHR43834:SF6">
    <property type="entry name" value="GTPASE DER"/>
    <property type="match status" value="1"/>
</dbReference>
<comment type="caution">
    <text evidence="3">The sequence shown here is derived from an EMBL/GenBank/DDBJ whole genome shotgun (WGS) entry which is preliminary data.</text>
</comment>
<reference evidence="3" key="1">
    <citation type="submission" date="2019-08" db="EMBL/GenBank/DDBJ databases">
        <authorList>
            <person name="Kucharzyk K."/>
            <person name="Murdoch R.W."/>
            <person name="Higgins S."/>
            <person name="Loffler F."/>
        </authorList>
    </citation>
    <scope>NUCLEOTIDE SEQUENCE</scope>
</reference>
<dbReference type="SUPFAM" id="SSF52540">
    <property type="entry name" value="P-loop containing nucleoside triphosphate hydrolases"/>
    <property type="match status" value="1"/>
</dbReference>
<dbReference type="AlphaFoldDB" id="A0A645FJW8"/>
<gene>
    <name evidence="3" type="primary">der_52</name>
    <name evidence="3" type="ORF">SDC9_161586</name>
</gene>
<dbReference type="Pfam" id="PF14714">
    <property type="entry name" value="KH_dom-like"/>
    <property type="match status" value="1"/>
</dbReference>
<dbReference type="FunFam" id="3.30.300.20:FF:000004">
    <property type="entry name" value="GTPase Der"/>
    <property type="match status" value="1"/>
</dbReference>
<sequence length="96" mass="11356">MARVFENYNRRISTGILNDVISKALLMKEPPVVSNRRLKVYYVTQTGVRPPTFIFFVNDPALLHFSYMRYLENQLRASFDFEGTGIKMEFRERKES</sequence>
<protein>
    <submittedName>
        <fullName evidence="3">GTPase Der</fullName>
    </submittedName>
</protein>
<accession>A0A645FJW8</accession>
<evidence type="ECO:0000259" key="2">
    <source>
        <dbReference type="Pfam" id="PF14714"/>
    </source>
</evidence>
<feature type="domain" description="GTPase Der C-terminal KH-domain-like" evidence="2">
    <location>
        <begin position="11"/>
        <end position="91"/>
    </location>
</feature>
<dbReference type="GO" id="GO:0000166">
    <property type="term" value="F:nucleotide binding"/>
    <property type="evidence" value="ECO:0007669"/>
    <property type="project" value="UniProtKB-KW"/>
</dbReference>
<name>A0A645FJW8_9ZZZZ</name>
<dbReference type="InterPro" id="IPR015946">
    <property type="entry name" value="KH_dom-like_a/b"/>
</dbReference>
<dbReference type="InterPro" id="IPR027417">
    <property type="entry name" value="P-loop_NTPase"/>
</dbReference>
<dbReference type="PANTHER" id="PTHR43834">
    <property type="entry name" value="GTPASE DER"/>
    <property type="match status" value="1"/>
</dbReference>
<evidence type="ECO:0000256" key="1">
    <source>
        <dbReference type="ARBA" id="ARBA00022741"/>
    </source>
</evidence>
<evidence type="ECO:0000313" key="3">
    <source>
        <dbReference type="EMBL" id="MPN14260.1"/>
    </source>
</evidence>
<dbReference type="Gene3D" id="3.30.300.20">
    <property type="match status" value="1"/>
</dbReference>
<dbReference type="InterPro" id="IPR032859">
    <property type="entry name" value="KH_dom-like"/>
</dbReference>
<dbReference type="EMBL" id="VSSQ01060859">
    <property type="protein sequence ID" value="MPN14260.1"/>
    <property type="molecule type" value="Genomic_DNA"/>
</dbReference>